<feature type="non-terminal residue" evidence="1">
    <location>
        <position position="1"/>
    </location>
</feature>
<evidence type="ECO:0000313" key="1">
    <source>
        <dbReference type="EMBL" id="OWZ05240.1"/>
    </source>
</evidence>
<evidence type="ECO:0000313" key="2">
    <source>
        <dbReference type="Proteomes" id="UP000198211"/>
    </source>
</evidence>
<proteinExistence type="predicted"/>
<reference evidence="2" key="1">
    <citation type="submission" date="2017-03" db="EMBL/GenBank/DDBJ databases">
        <title>Phytopthora megakarya and P. palmivora, two closely related causual agents of cacao black pod achieved similar genome size and gene model numbers by different mechanisms.</title>
        <authorList>
            <person name="Ali S."/>
            <person name="Shao J."/>
            <person name="Larry D.J."/>
            <person name="Kronmiller B."/>
            <person name="Shen D."/>
            <person name="Strem M.D."/>
            <person name="Melnick R.L."/>
            <person name="Guiltinan M.J."/>
            <person name="Tyler B.M."/>
            <person name="Meinhardt L.W."/>
            <person name="Bailey B.A."/>
        </authorList>
    </citation>
    <scope>NUCLEOTIDE SEQUENCE [LARGE SCALE GENOMIC DNA]</scope>
    <source>
        <strain evidence="2">zdho120</strain>
    </source>
</reference>
<gene>
    <name evidence="1" type="ORF">PHMEG_00022706</name>
</gene>
<dbReference type="AlphaFoldDB" id="A0A225VL33"/>
<accession>A0A225VL33</accession>
<protein>
    <submittedName>
        <fullName evidence="1">Uncharacterized protein</fullName>
    </submittedName>
</protein>
<comment type="caution">
    <text evidence="1">The sequence shown here is derived from an EMBL/GenBank/DDBJ whole genome shotgun (WGS) entry which is preliminary data.</text>
</comment>
<name>A0A225VL33_9STRA</name>
<dbReference type="EMBL" id="NBNE01004538">
    <property type="protein sequence ID" value="OWZ05240.1"/>
    <property type="molecule type" value="Genomic_DNA"/>
</dbReference>
<keyword evidence="2" id="KW-1185">Reference proteome</keyword>
<organism evidence="1 2">
    <name type="scientific">Phytophthora megakarya</name>
    <dbReference type="NCBI Taxonomy" id="4795"/>
    <lineage>
        <taxon>Eukaryota</taxon>
        <taxon>Sar</taxon>
        <taxon>Stramenopiles</taxon>
        <taxon>Oomycota</taxon>
        <taxon>Peronosporomycetes</taxon>
        <taxon>Peronosporales</taxon>
        <taxon>Peronosporaceae</taxon>
        <taxon>Phytophthora</taxon>
    </lineage>
</organism>
<dbReference type="Proteomes" id="UP000198211">
    <property type="component" value="Unassembled WGS sequence"/>
</dbReference>
<sequence length="51" mass="5788">SNLSTLKNAVCTAVEKILQLTDKLEYEVMTSCVQMYYLSCGIVVVSYRELH</sequence>